<evidence type="ECO:0000256" key="1">
    <source>
        <dbReference type="ARBA" id="ARBA00001452"/>
    </source>
</evidence>
<proteinExistence type="inferred from homology"/>
<dbReference type="EMBL" id="SKBN01000011">
    <property type="protein sequence ID" value="TGJ87647.1"/>
    <property type="molecule type" value="Genomic_DNA"/>
</dbReference>
<evidence type="ECO:0000313" key="11">
    <source>
        <dbReference type="EMBL" id="TGJ87647.1"/>
    </source>
</evidence>
<evidence type="ECO:0000256" key="10">
    <source>
        <dbReference type="SAM" id="SignalP"/>
    </source>
</evidence>
<evidence type="ECO:0000256" key="7">
    <source>
        <dbReference type="ARBA" id="ARBA00023295"/>
    </source>
</evidence>
<dbReference type="STRING" id="37992.A0A4Z0YUK7"/>
<keyword evidence="12" id="KW-1185">Reference proteome</keyword>
<dbReference type="InterPro" id="IPR005198">
    <property type="entry name" value="Glyco_hydro_76"/>
</dbReference>
<evidence type="ECO:0000256" key="3">
    <source>
        <dbReference type="ARBA" id="ARBA00012350"/>
    </source>
</evidence>
<dbReference type="Proteomes" id="UP000297716">
    <property type="component" value="Unassembled WGS sequence"/>
</dbReference>
<dbReference type="EC" id="3.2.1.101" evidence="3 8"/>
<name>A0A4Z0YUK7_9PEZI</name>
<organism evidence="11 12">
    <name type="scientific">Xylaria hypoxylon</name>
    <dbReference type="NCBI Taxonomy" id="37992"/>
    <lineage>
        <taxon>Eukaryota</taxon>
        <taxon>Fungi</taxon>
        <taxon>Dikarya</taxon>
        <taxon>Ascomycota</taxon>
        <taxon>Pezizomycotina</taxon>
        <taxon>Sordariomycetes</taxon>
        <taxon>Xylariomycetidae</taxon>
        <taxon>Xylariales</taxon>
        <taxon>Xylariaceae</taxon>
        <taxon>Xylaria</taxon>
    </lineage>
</organism>
<dbReference type="InterPro" id="IPR008928">
    <property type="entry name" value="6-hairpin_glycosidase_sf"/>
</dbReference>
<evidence type="ECO:0000256" key="8">
    <source>
        <dbReference type="PIRNR" id="PIRNR016302"/>
    </source>
</evidence>
<comment type="catalytic activity">
    <reaction evidence="1 8">
        <text>Random hydrolysis of (1-&gt;6)-alpha-D-mannosidic linkages in unbranched (1-&gt;6)-mannans.</text>
        <dbReference type="EC" id="3.2.1.101"/>
    </reaction>
</comment>
<sequence length="475" mass="51200">MKRSSSRLAAVAIAFAYAGSALQLNTGDASSIKNAASQVAKGLYVFHNEAATTGQFNQPQPWFWWLSGSGWTGLMDYTVYTKDTTYKAGLLSALGKNVGPKFDFAPPEQAGWEANDDQAYWLYAGLTAMEYGFDTLPGGPAWDVVAKNTFNLFASRWNADSGTCNGGLKWQYDPNASGWTYKNAVTNGAFFQTAARLARYTGNQTYADWAVKIWDWSRGVGLVSNDYHVYDGTSDDKGANCSSVNHDEWSYNIASYLHGAAHMFNFTDDSVWEERVHGFVNTATTTFFKTGIMFEQKCEPSHACSTDQTSFKASLARWLGKTAVLVPSAKESIMTLLKKSAAGAAQSCVGHGNSTCGVSWTGSGFDGQSDFGVELSALEIIQSLLVFEARFAVAADNDVTPTTTRVTTRPAQSTTLTTKATSALTRSTTPTPEVTNPSTPSTTATAKVTKLPAQSEAVTTMVTTVTVTTCSGKRR</sequence>
<evidence type="ECO:0000256" key="2">
    <source>
        <dbReference type="ARBA" id="ARBA00009699"/>
    </source>
</evidence>
<protein>
    <recommendedName>
        <fullName evidence="3 8">Mannan endo-1,6-alpha-mannosidase</fullName>
        <ecNumber evidence="3 8">3.2.1.101</ecNumber>
    </recommendedName>
</protein>
<reference evidence="11 12" key="1">
    <citation type="submission" date="2019-03" db="EMBL/GenBank/DDBJ databases">
        <title>Draft genome sequence of Xylaria hypoxylon DSM 108379, a ubiquitous saprotrophic-parasitic fungi on hardwood.</title>
        <authorList>
            <person name="Buettner E."/>
            <person name="Leonhardt S."/>
            <person name="Gebauer A.M."/>
            <person name="Liers C."/>
            <person name="Hofrichter M."/>
            <person name="Kellner H."/>
        </authorList>
    </citation>
    <scope>NUCLEOTIDE SEQUENCE [LARGE SCALE GENOMIC DNA]</scope>
    <source>
        <strain evidence="11 12">DSM 108379</strain>
    </source>
</reference>
<dbReference type="AlphaFoldDB" id="A0A4Z0YUK7"/>
<evidence type="ECO:0000256" key="9">
    <source>
        <dbReference type="SAM" id="MobiDB-lite"/>
    </source>
</evidence>
<comment type="caution">
    <text evidence="11">The sequence shown here is derived from an EMBL/GenBank/DDBJ whole genome shotgun (WGS) entry which is preliminary data.</text>
</comment>
<gene>
    <name evidence="11" type="ORF">E0Z10_g1135</name>
</gene>
<feature type="chain" id="PRO_5021214609" description="Mannan endo-1,6-alpha-mannosidase" evidence="10">
    <location>
        <begin position="24"/>
        <end position="475"/>
    </location>
</feature>
<dbReference type="SUPFAM" id="SSF48208">
    <property type="entry name" value="Six-hairpin glycosidases"/>
    <property type="match status" value="1"/>
</dbReference>
<dbReference type="GO" id="GO:0008496">
    <property type="term" value="F:mannan endo-1,6-alpha-mannosidase activity"/>
    <property type="evidence" value="ECO:0007669"/>
    <property type="project" value="UniProtKB-UniRule"/>
</dbReference>
<keyword evidence="7 8" id="KW-0326">Glycosidase</keyword>
<keyword evidence="4 10" id="KW-0732">Signal</keyword>
<dbReference type="Gene3D" id="1.50.10.20">
    <property type="match status" value="1"/>
</dbReference>
<dbReference type="GO" id="GO:0009272">
    <property type="term" value="P:fungal-type cell wall biogenesis"/>
    <property type="evidence" value="ECO:0007669"/>
    <property type="project" value="TreeGrafter"/>
</dbReference>
<dbReference type="PANTHER" id="PTHR12145:SF36">
    <property type="entry name" value="MANNAN ENDO-1,6-ALPHA-MANNOSIDASE DCW1"/>
    <property type="match status" value="1"/>
</dbReference>
<dbReference type="PANTHER" id="PTHR12145">
    <property type="entry name" value="MANNAN ENDO-1,6-ALPHA-MANNOSIDASE DCW1"/>
    <property type="match status" value="1"/>
</dbReference>
<dbReference type="GO" id="GO:0016052">
    <property type="term" value="P:carbohydrate catabolic process"/>
    <property type="evidence" value="ECO:0007669"/>
    <property type="project" value="InterPro"/>
</dbReference>
<dbReference type="OrthoDB" id="4187847at2759"/>
<feature type="region of interest" description="Disordered" evidence="9">
    <location>
        <begin position="403"/>
        <end position="446"/>
    </location>
</feature>
<keyword evidence="5 8" id="KW-0378">Hydrolase</keyword>
<keyword evidence="6" id="KW-0325">Glycoprotein</keyword>
<feature type="signal peptide" evidence="10">
    <location>
        <begin position="1"/>
        <end position="23"/>
    </location>
</feature>
<dbReference type="Pfam" id="PF03663">
    <property type="entry name" value="Glyco_hydro_76"/>
    <property type="match status" value="1"/>
</dbReference>
<evidence type="ECO:0000313" key="12">
    <source>
        <dbReference type="Proteomes" id="UP000297716"/>
    </source>
</evidence>
<comment type="similarity">
    <text evidence="2 8">Belongs to the glycosyl hydrolase 76 family.</text>
</comment>
<dbReference type="InterPro" id="IPR014480">
    <property type="entry name" value="Mannan-1_6-alpha_mannosidase"/>
</dbReference>
<accession>A0A4Z0YUK7</accession>
<evidence type="ECO:0000256" key="5">
    <source>
        <dbReference type="ARBA" id="ARBA00022801"/>
    </source>
</evidence>
<evidence type="ECO:0000256" key="4">
    <source>
        <dbReference type="ARBA" id="ARBA00022729"/>
    </source>
</evidence>
<evidence type="ECO:0000256" key="6">
    <source>
        <dbReference type="ARBA" id="ARBA00023180"/>
    </source>
</evidence>
<dbReference type="PIRSF" id="PIRSF016302">
    <property type="entry name" value="Man_a_manosd"/>
    <property type="match status" value="1"/>
</dbReference>